<protein>
    <submittedName>
        <fullName evidence="2">Putative lipoprotein</fullName>
    </submittedName>
</protein>
<evidence type="ECO:0000313" key="3">
    <source>
        <dbReference type="Proteomes" id="UP000250780"/>
    </source>
</evidence>
<keyword evidence="1" id="KW-0812">Transmembrane</keyword>
<keyword evidence="1" id="KW-1133">Transmembrane helix</keyword>
<dbReference type="Proteomes" id="UP000250780">
    <property type="component" value="Unassembled WGS sequence"/>
</dbReference>
<accession>A0A2X1NCH9</accession>
<feature type="transmembrane region" description="Helical" evidence="1">
    <location>
        <begin position="296"/>
        <end position="319"/>
    </location>
</feature>
<reference evidence="2 3" key="1">
    <citation type="submission" date="2018-06" db="EMBL/GenBank/DDBJ databases">
        <authorList>
            <consortium name="Pathogen Informatics"/>
            <person name="Doyle S."/>
        </authorList>
    </citation>
    <scope>NUCLEOTIDE SEQUENCE [LARGE SCALE GENOMIC DNA]</scope>
    <source>
        <strain evidence="2 3">NCTC9073</strain>
    </source>
</reference>
<evidence type="ECO:0000256" key="1">
    <source>
        <dbReference type="SAM" id="Phobius"/>
    </source>
</evidence>
<dbReference type="InterPro" id="IPR047750">
    <property type="entry name" value="YdjY-like"/>
</dbReference>
<name>A0A2X1NCH9_ECOLX</name>
<dbReference type="EMBL" id="UASD01000010">
    <property type="protein sequence ID" value="SPX19615.1"/>
    <property type="molecule type" value="Genomic_DNA"/>
</dbReference>
<proteinExistence type="predicted"/>
<keyword evidence="2" id="KW-0449">Lipoprotein</keyword>
<keyword evidence="1" id="KW-0472">Membrane</keyword>
<gene>
    <name evidence="2" type="primary">ydjZ_1</name>
    <name evidence="2" type="ORF">NCTC9073_05754</name>
</gene>
<sequence>MLQHYSVSWKKGLAALCLLAVAGLSGCDQQENAAAKVEYDGLSNSQPLRVDANNHTVTMLVQINGRFLTDDTRHGIVFKDGSNGHKSLFMGYATPKAFYEALKEAGGTPGENMTMDNKETTHVTGSKLDISVNWQGAAKAYSFDEVIVDSNGKKLDMRFGGNLTAAEEKKRVAWCVWIAARSASSAMQHTLMVRLKNVVKLNSKAMPQFSRRITRWQRLPLKSPNKARIKDDDDAIAKNLVLPYNLIILLFAMLLAWALLPGVHEFINRQRCGVCRRGPTGYRTLYSVLRRHWRQLFSFLLMILQAIAAPLPAFLITFANASLFGAFWAACCRGPVRWPARRCAFLSPE</sequence>
<organism evidence="2 3">
    <name type="scientific">Escherichia coli</name>
    <dbReference type="NCBI Taxonomy" id="562"/>
    <lineage>
        <taxon>Bacteria</taxon>
        <taxon>Pseudomonadati</taxon>
        <taxon>Pseudomonadota</taxon>
        <taxon>Gammaproteobacteria</taxon>
        <taxon>Enterobacterales</taxon>
        <taxon>Enterobacteriaceae</taxon>
        <taxon>Escherichia</taxon>
    </lineage>
</organism>
<feature type="transmembrane region" description="Helical" evidence="1">
    <location>
        <begin position="241"/>
        <end position="260"/>
    </location>
</feature>
<evidence type="ECO:0000313" key="2">
    <source>
        <dbReference type="EMBL" id="SPX19615.1"/>
    </source>
</evidence>
<dbReference type="AlphaFoldDB" id="A0A2X1NCH9"/>
<dbReference type="NCBIfam" id="NF040466">
    <property type="entry name" value="ydjY_domain"/>
    <property type="match status" value="1"/>
</dbReference>